<protein>
    <recommendedName>
        <fullName evidence="3">DUF6542 domain-containing protein</fullName>
    </recommendedName>
</protein>
<keyword evidence="2" id="KW-0812">Transmembrane</keyword>
<dbReference type="Pfam" id="PF20177">
    <property type="entry name" value="DUF6542"/>
    <property type="match status" value="1"/>
</dbReference>
<feature type="region of interest" description="Disordered" evidence="1">
    <location>
        <begin position="113"/>
        <end position="132"/>
    </location>
</feature>
<accession>A0A428YVE0</accession>
<evidence type="ECO:0000259" key="3">
    <source>
        <dbReference type="Pfam" id="PF20177"/>
    </source>
</evidence>
<evidence type="ECO:0000313" key="5">
    <source>
        <dbReference type="Proteomes" id="UP000287547"/>
    </source>
</evidence>
<comment type="caution">
    <text evidence="4">The sequence shown here is derived from an EMBL/GenBank/DDBJ whole genome shotgun (WGS) entry which is preliminary data.</text>
</comment>
<reference evidence="4 5" key="1">
    <citation type="submission" date="2018-05" db="EMBL/GenBank/DDBJ databases">
        <title>Evolution of GPA BGCs.</title>
        <authorList>
            <person name="Waglechner N."/>
            <person name="Wright G.D."/>
        </authorList>
    </citation>
    <scope>NUCLEOTIDE SEQUENCE [LARGE SCALE GENOMIC DNA]</scope>
    <source>
        <strain evidence="4 5">A82846</strain>
    </source>
</reference>
<evidence type="ECO:0000313" key="4">
    <source>
        <dbReference type="EMBL" id="RSM73839.1"/>
    </source>
</evidence>
<dbReference type="Proteomes" id="UP000287547">
    <property type="component" value="Unassembled WGS sequence"/>
</dbReference>
<organism evidence="4 5">
    <name type="scientific">Kibdelosporangium aridum</name>
    <dbReference type="NCBI Taxonomy" id="2030"/>
    <lineage>
        <taxon>Bacteria</taxon>
        <taxon>Bacillati</taxon>
        <taxon>Actinomycetota</taxon>
        <taxon>Actinomycetes</taxon>
        <taxon>Pseudonocardiales</taxon>
        <taxon>Pseudonocardiaceae</taxon>
        <taxon>Kibdelosporangium</taxon>
    </lineage>
</organism>
<dbReference type="InterPro" id="IPR046672">
    <property type="entry name" value="DUF6542"/>
</dbReference>
<evidence type="ECO:0000256" key="2">
    <source>
        <dbReference type="SAM" id="Phobius"/>
    </source>
</evidence>
<feature type="transmembrane region" description="Helical" evidence="2">
    <location>
        <begin position="16"/>
        <end position="36"/>
    </location>
</feature>
<keyword evidence="2" id="KW-1133">Transmembrane helix</keyword>
<name>A0A428YVE0_KIBAR</name>
<dbReference type="EMBL" id="QHKI01000053">
    <property type="protein sequence ID" value="RSM73839.1"/>
    <property type="molecule type" value="Genomic_DNA"/>
</dbReference>
<keyword evidence="2" id="KW-0472">Membrane</keyword>
<feature type="transmembrane region" description="Helical" evidence="2">
    <location>
        <begin position="82"/>
        <end position="105"/>
    </location>
</feature>
<feature type="domain" description="DUF6542" evidence="3">
    <location>
        <begin position="4"/>
        <end position="106"/>
    </location>
</feature>
<evidence type="ECO:0000256" key="1">
    <source>
        <dbReference type="SAM" id="MobiDB-lite"/>
    </source>
</evidence>
<gene>
    <name evidence="4" type="ORF">DMH04_40465</name>
</gene>
<sequence>MLAVFVGMGLITDGGVVGWVFGTWVIIGTGVAAVLVRPVGLWVVVPAPPIALLIVVTIRIVWQWQPVWGNTKQLVAEFAPPYLHGFPWLAAAIGVGIGIAVIRLLRREKSLSGGESHAGRRQTGLRLDKQRP</sequence>
<dbReference type="AlphaFoldDB" id="A0A428YVE0"/>
<proteinExistence type="predicted"/>
<feature type="transmembrane region" description="Helical" evidence="2">
    <location>
        <begin position="41"/>
        <end position="62"/>
    </location>
</feature>